<sequence>MALIGLATATPAIAEPILLDSGSVGDSFTIDFDGFVNGGPSLDGLNSSLTLTLTAIENGIYTFDYSLTNTGAADDGITSRVSGFAFNTDPDIDAATSTGTYGYTNTDSNYPNGIGTVDVCFQAQSTGSCAGGGSGGVYDGATGTGTLSLSFGTAPASLTLDDFFVRYQSISGIDGVTSASGRQITSTSSSGGNDVPEPGMVLLFGMAVLAIAFGARGRGQAATKVRVAYA</sequence>
<proteinExistence type="predicted"/>
<dbReference type="EMBL" id="CP064654">
    <property type="protein sequence ID" value="QPD00405.1"/>
    <property type="molecule type" value="Genomic_DNA"/>
</dbReference>
<evidence type="ECO:0000313" key="2">
    <source>
        <dbReference type="EMBL" id="QPD00405.1"/>
    </source>
</evidence>
<reference evidence="2 3" key="1">
    <citation type="submission" date="2020-11" db="EMBL/GenBank/DDBJ databases">
        <title>The genome sequence of Erythrobacter sp. 6D36.</title>
        <authorList>
            <person name="Liu Y."/>
        </authorList>
    </citation>
    <scope>NUCLEOTIDE SEQUENCE [LARGE SCALE GENOMIC DNA]</scope>
    <source>
        <strain evidence="2 3">6D36</strain>
    </source>
</reference>
<feature type="domain" description="Ice-binding protein C-terminal" evidence="1">
    <location>
        <begin position="194"/>
        <end position="216"/>
    </location>
</feature>
<name>A0A7S8F732_9SPHN</name>
<keyword evidence="3" id="KW-1185">Reference proteome</keyword>
<evidence type="ECO:0000259" key="1">
    <source>
        <dbReference type="Pfam" id="PF07589"/>
    </source>
</evidence>
<dbReference type="AlphaFoldDB" id="A0A7S8F732"/>
<accession>A0A7S8F732</accession>
<dbReference type="KEGG" id="qso:IRL76_05300"/>
<protein>
    <submittedName>
        <fullName evidence="2">Cistern family PEP-CTERM protein</fullName>
    </submittedName>
</protein>
<dbReference type="InterPro" id="IPR013424">
    <property type="entry name" value="Ice-binding_C"/>
</dbReference>
<dbReference type="NCBIfam" id="NF033947">
    <property type="entry name" value="PEP-cistern"/>
    <property type="match status" value="1"/>
</dbReference>
<dbReference type="Proteomes" id="UP000594459">
    <property type="component" value="Chromosome"/>
</dbReference>
<dbReference type="Pfam" id="PF07589">
    <property type="entry name" value="PEP-CTERM"/>
    <property type="match status" value="1"/>
</dbReference>
<organism evidence="2 3">
    <name type="scientific">Qipengyuania soli</name>
    <dbReference type="NCBI Taxonomy" id="2782568"/>
    <lineage>
        <taxon>Bacteria</taxon>
        <taxon>Pseudomonadati</taxon>
        <taxon>Pseudomonadota</taxon>
        <taxon>Alphaproteobacteria</taxon>
        <taxon>Sphingomonadales</taxon>
        <taxon>Erythrobacteraceae</taxon>
        <taxon>Qipengyuania</taxon>
    </lineage>
</organism>
<gene>
    <name evidence="2" type="ORF">IRL76_05300</name>
</gene>
<evidence type="ECO:0000313" key="3">
    <source>
        <dbReference type="Proteomes" id="UP000594459"/>
    </source>
</evidence>